<dbReference type="CDD" id="cd15831">
    <property type="entry name" value="BTAD"/>
    <property type="match status" value="1"/>
</dbReference>
<evidence type="ECO:0000256" key="2">
    <source>
        <dbReference type="ARBA" id="ARBA00023163"/>
    </source>
</evidence>
<dbReference type="PRINTS" id="PR00364">
    <property type="entry name" value="DISEASERSIST"/>
</dbReference>
<keyword evidence="2" id="KW-0804">Transcription</keyword>
<gene>
    <name evidence="5" type="ORF">GCM10009741_58820</name>
</gene>
<dbReference type="InterPro" id="IPR027417">
    <property type="entry name" value="P-loop_NTPase"/>
</dbReference>
<feature type="repeat" description="TPR" evidence="3">
    <location>
        <begin position="750"/>
        <end position="783"/>
    </location>
</feature>
<proteinExistence type="predicted"/>
<dbReference type="SMART" id="SM00028">
    <property type="entry name" value="TPR"/>
    <property type="match status" value="5"/>
</dbReference>
<dbReference type="InterPro" id="IPR011990">
    <property type="entry name" value="TPR-like_helical_dom_sf"/>
</dbReference>
<evidence type="ECO:0000256" key="1">
    <source>
        <dbReference type="ARBA" id="ARBA00023015"/>
    </source>
</evidence>
<dbReference type="InterPro" id="IPR016032">
    <property type="entry name" value="Sig_transdc_resp-reg_C-effctor"/>
</dbReference>
<name>A0ABP4MMZ5_9ACTN</name>
<sequence>MTARGLERPRVAIRLLGAVSVQVDGRSVELGGGRVGVLLAVLALSGGDPLPTPVIAERVWGDDPPANIAPSLHTLTKRLRRAVGADLVATGPAGYSLRITPDDVDALRFVRLVRAAQESDDPEQEYALLVEALGLWTGRPFEGLRSSWLESADGRLEEQYLAAVERRVDLKVDDREYGEVLAELRNLTAAYPLRESLWVRLLRLLAQAGRTAEALELYESVRLRIADELGVDPGVELRALYAGLLEGEPAEAPPQVVPRQLPADVPGFTGRGAALDQLDGVLAGWDAEQAAVIVAIDGTGGVGKTTLAVHWAHGVRGRFPDGQLYVNLRGYSAGGLVQPENALESLLLGLGVPVKEIPSGVEARSALFRTLVADRQILLVLDNARNVSQVRPLLPGAGGFVLVTSRNQLRGLVAREGARRLSLGPMSAEESAALLATAVGVRPYDVTELTAFAELCGRLPLALVIAAERAGRSAGSDLAAITRQLAETGDRLDELEIADDELSSVRAALSWSYQALAPDVARLFRLLGSYPGADFDRAAAAALAGLDELTTERLLDHLVEVNLVEAVGTGRYQLHDLIRLYAGGLDSDPAERPNALARLLDWLAQTSEAARVARGGRRRYKVLHDPLPGVRPVVFAGDADALAWFDQEWVTHVAAILAGAEHGLDRLVACLASELWDYLDQRRAPSPESIAAHEIAVRSAARTGEPLLEAVVSNQAAVSYGMVRRYPESRDLFLRALELFSSVGDTTGMAKVHSNLGITYKRLGDPETSIEHLKTALALNEDQDSLGGTHNNLSSTYYAIGRYDEAIASAREAVALARRTGQPRNEADALDSLGTAYLGAGQFEQAVTNLEEAARLCTELQLGAVEVPTLVNLGDAYRALGRPNGAVGAWQRALQAADRHGQSSIYFDREEIVKRLDATPVEQGQDAM</sequence>
<feature type="domain" description="Bacterial transcriptional activator" evidence="4">
    <location>
        <begin position="104"/>
        <end position="245"/>
    </location>
</feature>
<dbReference type="InterPro" id="IPR036388">
    <property type="entry name" value="WH-like_DNA-bd_sf"/>
</dbReference>
<evidence type="ECO:0000256" key="3">
    <source>
        <dbReference type="PROSITE-ProRule" id="PRU00339"/>
    </source>
</evidence>
<comment type="caution">
    <text evidence="5">The sequence shown here is derived from an EMBL/GenBank/DDBJ whole genome shotgun (WGS) entry which is preliminary data.</text>
</comment>
<dbReference type="Gene3D" id="3.40.50.300">
    <property type="entry name" value="P-loop containing nucleotide triphosphate hydrolases"/>
    <property type="match status" value="1"/>
</dbReference>
<reference evidence="6" key="1">
    <citation type="journal article" date="2019" name="Int. J. Syst. Evol. Microbiol.">
        <title>The Global Catalogue of Microorganisms (GCM) 10K type strain sequencing project: providing services to taxonomists for standard genome sequencing and annotation.</title>
        <authorList>
            <consortium name="The Broad Institute Genomics Platform"/>
            <consortium name="The Broad Institute Genome Sequencing Center for Infectious Disease"/>
            <person name="Wu L."/>
            <person name="Ma J."/>
        </authorList>
    </citation>
    <scope>NUCLEOTIDE SEQUENCE [LARGE SCALE GENOMIC DNA]</scope>
    <source>
        <strain evidence="6">JCM 14303</strain>
    </source>
</reference>
<organism evidence="5 6">
    <name type="scientific">Kribbella lupini</name>
    <dbReference type="NCBI Taxonomy" id="291602"/>
    <lineage>
        <taxon>Bacteria</taxon>
        <taxon>Bacillati</taxon>
        <taxon>Actinomycetota</taxon>
        <taxon>Actinomycetes</taxon>
        <taxon>Propionibacteriales</taxon>
        <taxon>Kribbellaceae</taxon>
        <taxon>Kribbella</taxon>
    </lineage>
</organism>
<dbReference type="Proteomes" id="UP001500363">
    <property type="component" value="Unassembled WGS sequence"/>
</dbReference>
<dbReference type="EMBL" id="BAAANC010000003">
    <property type="protein sequence ID" value="GAA1547411.1"/>
    <property type="molecule type" value="Genomic_DNA"/>
</dbReference>
<keyword evidence="6" id="KW-1185">Reference proteome</keyword>
<dbReference type="SUPFAM" id="SSF46894">
    <property type="entry name" value="C-terminal effector domain of the bipartite response regulators"/>
    <property type="match status" value="1"/>
</dbReference>
<keyword evidence="1" id="KW-0805">Transcription regulation</keyword>
<evidence type="ECO:0000259" key="4">
    <source>
        <dbReference type="SMART" id="SM01043"/>
    </source>
</evidence>
<dbReference type="RefSeq" id="WP_344179920.1">
    <property type="nucleotide sequence ID" value="NZ_BAAANC010000003.1"/>
</dbReference>
<protein>
    <submittedName>
        <fullName evidence="5">BTAD domain-containing putative transcriptional regulator</fullName>
    </submittedName>
</protein>
<dbReference type="Gene3D" id="1.25.40.10">
    <property type="entry name" value="Tetratricopeptide repeat domain"/>
    <property type="match status" value="2"/>
</dbReference>
<dbReference type="PANTHER" id="PTHR35807:SF1">
    <property type="entry name" value="TRANSCRIPTIONAL REGULATOR REDD"/>
    <property type="match status" value="1"/>
</dbReference>
<dbReference type="Pfam" id="PF13424">
    <property type="entry name" value="TPR_12"/>
    <property type="match status" value="2"/>
</dbReference>
<accession>A0ABP4MMZ5</accession>
<evidence type="ECO:0000313" key="6">
    <source>
        <dbReference type="Proteomes" id="UP001500363"/>
    </source>
</evidence>
<feature type="repeat" description="TPR" evidence="3">
    <location>
        <begin position="827"/>
        <end position="860"/>
    </location>
</feature>
<dbReference type="SMART" id="SM01043">
    <property type="entry name" value="BTAD"/>
    <property type="match status" value="1"/>
</dbReference>
<keyword evidence="3" id="KW-0802">TPR repeat</keyword>
<dbReference type="InterPro" id="IPR019734">
    <property type="entry name" value="TPR_rpt"/>
</dbReference>
<evidence type="ECO:0000313" key="5">
    <source>
        <dbReference type="EMBL" id="GAA1547411.1"/>
    </source>
</evidence>
<dbReference type="SUPFAM" id="SSF48452">
    <property type="entry name" value="TPR-like"/>
    <property type="match status" value="2"/>
</dbReference>
<dbReference type="InterPro" id="IPR005158">
    <property type="entry name" value="BTAD"/>
</dbReference>
<dbReference type="InterPro" id="IPR051677">
    <property type="entry name" value="AfsR-DnrI-RedD_regulator"/>
</dbReference>
<dbReference type="Pfam" id="PF03704">
    <property type="entry name" value="BTAD"/>
    <property type="match status" value="1"/>
</dbReference>
<dbReference type="PANTHER" id="PTHR35807">
    <property type="entry name" value="TRANSCRIPTIONAL REGULATOR REDD-RELATED"/>
    <property type="match status" value="1"/>
</dbReference>
<dbReference type="Gene3D" id="1.10.10.10">
    <property type="entry name" value="Winged helix-like DNA-binding domain superfamily/Winged helix DNA-binding domain"/>
    <property type="match status" value="2"/>
</dbReference>
<dbReference type="PROSITE" id="PS50005">
    <property type="entry name" value="TPR"/>
    <property type="match status" value="2"/>
</dbReference>
<dbReference type="SUPFAM" id="SSF52540">
    <property type="entry name" value="P-loop containing nucleoside triphosphate hydrolases"/>
    <property type="match status" value="1"/>
</dbReference>